<keyword evidence="1" id="KW-0732">Signal</keyword>
<dbReference type="RefSeq" id="WP_377094932.1">
    <property type="nucleotide sequence ID" value="NZ_JBHSJM010000001.1"/>
</dbReference>
<dbReference type="Pfam" id="PF06439">
    <property type="entry name" value="3keto-disac_hyd"/>
    <property type="match status" value="1"/>
</dbReference>
<protein>
    <submittedName>
        <fullName evidence="3">DUF1080 domain-containing protein</fullName>
    </submittedName>
</protein>
<reference evidence="4" key="1">
    <citation type="journal article" date="2019" name="Int. J. Syst. Evol. Microbiol.">
        <title>The Global Catalogue of Microorganisms (GCM) 10K type strain sequencing project: providing services to taxonomists for standard genome sequencing and annotation.</title>
        <authorList>
            <consortium name="The Broad Institute Genomics Platform"/>
            <consortium name="The Broad Institute Genome Sequencing Center for Infectious Disease"/>
            <person name="Wu L."/>
            <person name="Ma J."/>
        </authorList>
    </citation>
    <scope>NUCLEOTIDE SEQUENCE [LARGE SCALE GENOMIC DNA]</scope>
    <source>
        <strain evidence="4">JCM 16545</strain>
    </source>
</reference>
<evidence type="ECO:0000313" key="3">
    <source>
        <dbReference type="EMBL" id="MFD2275185.1"/>
    </source>
</evidence>
<comment type="caution">
    <text evidence="3">The sequence shown here is derived from an EMBL/GenBank/DDBJ whole genome shotgun (WGS) entry which is preliminary data.</text>
</comment>
<dbReference type="Proteomes" id="UP001597297">
    <property type="component" value="Unassembled WGS sequence"/>
</dbReference>
<gene>
    <name evidence="3" type="ORF">ACFSQZ_01780</name>
</gene>
<feature type="domain" description="3-keto-alpha-glucoside-1,2-lyase/3-keto-2-hydroxy-glucal hydratase" evidence="2">
    <location>
        <begin position="42"/>
        <end position="229"/>
    </location>
</feature>
<organism evidence="3 4">
    <name type="scientific">Rubritalea spongiae</name>
    <dbReference type="NCBI Taxonomy" id="430797"/>
    <lineage>
        <taxon>Bacteria</taxon>
        <taxon>Pseudomonadati</taxon>
        <taxon>Verrucomicrobiota</taxon>
        <taxon>Verrucomicrobiia</taxon>
        <taxon>Verrucomicrobiales</taxon>
        <taxon>Rubritaleaceae</taxon>
        <taxon>Rubritalea</taxon>
    </lineage>
</organism>
<dbReference type="InterPro" id="IPR010496">
    <property type="entry name" value="AL/BT2_dom"/>
</dbReference>
<proteinExistence type="predicted"/>
<feature type="signal peptide" evidence="1">
    <location>
        <begin position="1"/>
        <end position="25"/>
    </location>
</feature>
<evidence type="ECO:0000313" key="4">
    <source>
        <dbReference type="Proteomes" id="UP001597297"/>
    </source>
</evidence>
<name>A0ABW5E2U7_9BACT</name>
<keyword evidence="4" id="KW-1185">Reference proteome</keyword>
<evidence type="ECO:0000259" key="2">
    <source>
        <dbReference type="Pfam" id="PF06439"/>
    </source>
</evidence>
<sequence length="237" mass="27259">MHHSFRKLLKLSLVLSILLPSITWAKTSDDILEPKVEGKNSINLFDGSTLTGWKVPSDRWSIKDRAIVGIAGPEPITTPEWLYTKKHFSDFILTAELRLTGTKSPNSGIYFRVQPFQFTWRRTQQTYSAPSGYEFDVVSGKHCGSLGDWYARPSLRIFANKKLIEQSYKANEWNRMTIRAIGNRIEYWMNGTKIMDYTDNDPKRSKEGVIGIQLHDKTIMKIECRSMRILPLGITKN</sequence>
<dbReference type="Gene3D" id="2.60.120.560">
    <property type="entry name" value="Exo-inulinase, domain 1"/>
    <property type="match status" value="1"/>
</dbReference>
<accession>A0ABW5E2U7</accession>
<feature type="chain" id="PRO_5045930350" evidence="1">
    <location>
        <begin position="26"/>
        <end position="237"/>
    </location>
</feature>
<dbReference type="EMBL" id="JBHUJC010000003">
    <property type="protein sequence ID" value="MFD2275185.1"/>
    <property type="molecule type" value="Genomic_DNA"/>
</dbReference>
<evidence type="ECO:0000256" key="1">
    <source>
        <dbReference type="SAM" id="SignalP"/>
    </source>
</evidence>